<accession>A0A848GWH7</accession>
<dbReference type="AlphaFoldDB" id="A0A848GWH7"/>
<dbReference type="PROSITE" id="PS50846">
    <property type="entry name" value="HMA_2"/>
    <property type="match status" value="1"/>
</dbReference>
<dbReference type="RefSeq" id="WP_169416684.1">
    <property type="nucleotide sequence ID" value="NZ_JABBFX010000001.1"/>
</dbReference>
<dbReference type="Pfam" id="PF00403">
    <property type="entry name" value="HMA"/>
    <property type="match status" value="1"/>
</dbReference>
<protein>
    <submittedName>
        <fullName evidence="3">Heavy-metal-associated domain-containing protein</fullName>
    </submittedName>
</protein>
<dbReference type="SUPFAM" id="SSF55008">
    <property type="entry name" value="HMA, heavy metal-associated domain"/>
    <property type="match status" value="1"/>
</dbReference>
<evidence type="ECO:0000313" key="3">
    <source>
        <dbReference type="EMBL" id="NML42477.1"/>
    </source>
</evidence>
<dbReference type="CDD" id="cd00371">
    <property type="entry name" value="HMA"/>
    <property type="match status" value="1"/>
</dbReference>
<gene>
    <name evidence="3" type="ORF">HHL11_01865</name>
</gene>
<keyword evidence="4" id="KW-1185">Reference proteome</keyword>
<keyword evidence="1" id="KW-0479">Metal-binding</keyword>
<dbReference type="PROSITE" id="PS01047">
    <property type="entry name" value="HMA_1"/>
    <property type="match status" value="1"/>
</dbReference>
<evidence type="ECO:0000259" key="2">
    <source>
        <dbReference type="PROSITE" id="PS50846"/>
    </source>
</evidence>
<dbReference type="InterPro" id="IPR036163">
    <property type="entry name" value="HMA_dom_sf"/>
</dbReference>
<name>A0A848GWH7_9BURK</name>
<sequence>MNQTFQVQGMSCGHCANAVTQAVKAVDPQAQVKVDLASGKVEVASQQDHAAIARAIEEEGYKVAA</sequence>
<reference evidence="3 4" key="1">
    <citation type="submission" date="2020-04" db="EMBL/GenBank/DDBJ databases">
        <title>Ramlibacter sp. G-1-2-2 isolated from soil.</title>
        <authorList>
            <person name="Dahal R.H."/>
        </authorList>
    </citation>
    <scope>NUCLEOTIDE SEQUENCE [LARGE SCALE GENOMIC DNA]</scope>
    <source>
        <strain evidence="3 4">G-1-2-2</strain>
    </source>
</reference>
<organism evidence="3 4">
    <name type="scientific">Ramlibacter agri</name>
    <dbReference type="NCBI Taxonomy" id="2728837"/>
    <lineage>
        <taxon>Bacteria</taxon>
        <taxon>Pseudomonadati</taxon>
        <taxon>Pseudomonadota</taxon>
        <taxon>Betaproteobacteria</taxon>
        <taxon>Burkholderiales</taxon>
        <taxon>Comamonadaceae</taxon>
        <taxon>Ramlibacter</taxon>
    </lineage>
</organism>
<dbReference type="InterPro" id="IPR006121">
    <property type="entry name" value="HMA_dom"/>
</dbReference>
<evidence type="ECO:0000256" key="1">
    <source>
        <dbReference type="ARBA" id="ARBA00022723"/>
    </source>
</evidence>
<dbReference type="EMBL" id="JABBFX010000001">
    <property type="protein sequence ID" value="NML42477.1"/>
    <property type="molecule type" value="Genomic_DNA"/>
</dbReference>
<feature type="domain" description="HMA" evidence="2">
    <location>
        <begin position="1"/>
        <end position="64"/>
    </location>
</feature>
<dbReference type="Gene3D" id="3.30.70.100">
    <property type="match status" value="1"/>
</dbReference>
<dbReference type="InterPro" id="IPR017969">
    <property type="entry name" value="Heavy-metal-associated_CS"/>
</dbReference>
<proteinExistence type="predicted"/>
<dbReference type="Proteomes" id="UP000541185">
    <property type="component" value="Unassembled WGS sequence"/>
</dbReference>
<comment type="caution">
    <text evidence="3">The sequence shown here is derived from an EMBL/GenBank/DDBJ whole genome shotgun (WGS) entry which is preliminary data.</text>
</comment>
<dbReference type="GO" id="GO:0046872">
    <property type="term" value="F:metal ion binding"/>
    <property type="evidence" value="ECO:0007669"/>
    <property type="project" value="UniProtKB-KW"/>
</dbReference>
<evidence type="ECO:0000313" key="4">
    <source>
        <dbReference type="Proteomes" id="UP000541185"/>
    </source>
</evidence>